<organism evidence="10 11">
    <name type="scientific">Spirochaeta isovalerica</name>
    <dbReference type="NCBI Taxonomy" id="150"/>
    <lineage>
        <taxon>Bacteria</taxon>
        <taxon>Pseudomonadati</taxon>
        <taxon>Spirochaetota</taxon>
        <taxon>Spirochaetia</taxon>
        <taxon>Spirochaetales</taxon>
        <taxon>Spirochaetaceae</taxon>
        <taxon>Spirochaeta</taxon>
    </lineage>
</organism>
<dbReference type="GO" id="GO:0032259">
    <property type="term" value="P:methylation"/>
    <property type="evidence" value="ECO:0007669"/>
    <property type="project" value="UniProtKB-KW"/>
</dbReference>
<dbReference type="SUPFAM" id="SSF53335">
    <property type="entry name" value="S-adenosyl-L-methionine-dependent methyltransferases"/>
    <property type="match status" value="1"/>
</dbReference>
<gene>
    <name evidence="10" type="ORF">HNR50_000356</name>
</gene>
<evidence type="ECO:0000256" key="5">
    <source>
        <dbReference type="ARBA" id="ARBA00034545"/>
    </source>
</evidence>
<comment type="catalytic activity">
    <reaction evidence="6">
        <text>arsenic triglutathione + [thioredoxin]-dithiol + S-adenosyl-L-methionine + 2 H2O = methylarsonous acid + [thioredoxin]-disulfide + 3 glutathione + S-adenosyl-L-homocysteine + H(+)</text>
        <dbReference type="Rhea" id="RHEA:69460"/>
        <dbReference type="Rhea" id="RHEA-COMP:10698"/>
        <dbReference type="Rhea" id="RHEA-COMP:10700"/>
        <dbReference type="ChEBI" id="CHEBI:15377"/>
        <dbReference type="ChEBI" id="CHEBI:15378"/>
        <dbReference type="ChEBI" id="CHEBI:17826"/>
        <dbReference type="ChEBI" id="CHEBI:29950"/>
        <dbReference type="ChEBI" id="CHEBI:50058"/>
        <dbReference type="ChEBI" id="CHEBI:57856"/>
        <dbReference type="ChEBI" id="CHEBI:57925"/>
        <dbReference type="ChEBI" id="CHEBI:59789"/>
        <dbReference type="ChEBI" id="CHEBI:183640"/>
        <dbReference type="EC" id="2.1.1.137"/>
    </reaction>
</comment>
<dbReference type="CDD" id="cd02440">
    <property type="entry name" value="AdoMet_MTases"/>
    <property type="match status" value="1"/>
</dbReference>
<keyword evidence="10" id="KW-0489">Methyltransferase</keyword>
<evidence type="ECO:0000259" key="9">
    <source>
        <dbReference type="Pfam" id="PF13847"/>
    </source>
</evidence>
<evidence type="ECO:0000256" key="2">
    <source>
        <dbReference type="ARBA" id="ARBA00022691"/>
    </source>
</evidence>
<keyword evidence="2" id="KW-0949">S-adenosyl-L-methionine</keyword>
<evidence type="ECO:0000256" key="3">
    <source>
        <dbReference type="ARBA" id="ARBA00034487"/>
    </source>
</evidence>
<dbReference type="PANTHER" id="PTHR43675">
    <property type="entry name" value="ARSENITE METHYLTRANSFERASE"/>
    <property type="match status" value="1"/>
</dbReference>
<evidence type="ECO:0000313" key="11">
    <source>
        <dbReference type="Proteomes" id="UP000587760"/>
    </source>
</evidence>
<dbReference type="InterPro" id="IPR026669">
    <property type="entry name" value="Arsenite_MeTrfase-like"/>
</dbReference>
<dbReference type="InterPro" id="IPR029063">
    <property type="entry name" value="SAM-dependent_MTases_sf"/>
</dbReference>
<protein>
    <recommendedName>
        <fullName evidence="5">Arsenite methyltransferase</fullName>
        <ecNumber evidence="4">2.1.1.137</ecNumber>
    </recommendedName>
</protein>
<evidence type="ECO:0000256" key="6">
    <source>
        <dbReference type="ARBA" id="ARBA00047941"/>
    </source>
</evidence>
<reference evidence="10 11" key="1">
    <citation type="submission" date="2020-08" db="EMBL/GenBank/DDBJ databases">
        <title>Genomic Encyclopedia of Type Strains, Phase IV (KMG-IV): sequencing the most valuable type-strain genomes for metagenomic binning, comparative biology and taxonomic classification.</title>
        <authorList>
            <person name="Goeker M."/>
        </authorList>
    </citation>
    <scope>NUCLEOTIDE SEQUENCE [LARGE SCALE GENOMIC DNA]</scope>
    <source>
        <strain evidence="10 11">DSM 2461</strain>
    </source>
</reference>
<evidence type="ECO:0000256" key="8">
    <source>
        <dbReference type="ARBA" id="ARBA00048428"/>
    </source>
</evidence>
<dbReference type="Gene3D" id="3.40.50.150">
    <property type="entry name" value="Vaccinia Virus protein VP39"/>
    <property type="match status" value="1"/>
</dbReference>
<feature type="domain" description="Methyltransferase" evidence="9">
    <location>
        <begin position="37"/>
        <end position="181"/>
    </location>
</feature>
<dbReference type="GO" id="GO:0030791">
    <property type="term" value="F:arsenite methyltransferase activity"/>
    <property type="evidence" value="ECO:0007669"/>
    <property type="project" value="UniProtKB-EC"/>
</dbReference>
<dbReference type="InterPro" id="IPR025714">
    <property type="entry name" value="Methyltranfer_dom"/>
</dbReference>
<dbReference type="AlphaFoldDB" id="A0A841R4K2"/>
<evidence type="ECO:0000256" key="1">
    <source>
        <dbReference type="ARBA" id="ARBA00022679"/>
    </source>
</evidence>
<evidence type="ECO:0000256" key="4">
    <source>
        <dbReference type="ARBA" id="ARBA00034521"/>
    </source>
</evidence>
<accession>A0A841R4K2</accession>
<comment type="catalytic activity">
    <reaction evidence="7">
        <text>arsenic triglutathione + 2 [thioredoxin]-dithiol + 2 S-adenosyl-L-methionine + H2O = dimethylarsinous acid + 2 [thioredoxin]-disulfide + 3 glutathione + 2 S-adenosyl-L-homocysteine + 2 H(+)</text>
        <dbReference type="Rhea" id="RHEA:69464"/>
        <dbReference type="Rhea" id="RHEA-COMP:10698"/>
        <dbReference type="Rhea" id="RHEA-COMP:10700"/>
        <dbReference type="ChEBI" id="CHEBI:15377"/>
        <dbReference type="ChEBI" id="CHEBI:15378"/>
        <dbReference type="ChEBI" id="CHEBI:23808"/>
        <dbReference type="ChEBI" id="CHEBI:29950"/>
        <dbReference type="ChEBI" id="CHEBI:50058"/>
        <dbReference type="ChEBI" id="CHEBI:57856"/>
        <dbReference type="ChEBI" id="CHEBI:57925"/>
        <dbReference type="ChEBI" id="CHEBI:59789"/>
        <dbReference type="ChEBI" id="CHEBI:183640"/>
        <dbReference type="EC" id="2.1.1.137"/>
    </reaction>
</comment>
<comment type="catalytic activity">
    <reaction evidence="8">
        <text>arsenic triglutathione + 3 [thioredoxin]-dithiol + 3 S-adenosyl-L-methionine = trimethylarsine + 3 [thioredoxin]-disulfide + 3 glutathione + 3 S-adenosyl-L-homocysteine + 3 H(+)</text>
        <dbReference type="Rhea" id="RHEA:69432"/>
        <dbReference type="Rhea" id="RHEA-COMP:10698"/>
        <dbReference type="Rhea" id="RHEA-COMP:10700"/>
        <dbReference type="ChEBI" id="CHEBI:15378"/>
        <dbReference type="ChEBI" id="CHEBI:27130"/>
        <dbReference type="ChEBI" id="CHEBI:29950"/>
        <dbReference type="ChEBI" id="CHEBI:50058"/>
        <dbReference type="ChEBI" id="CHEBI:57856"/>
        <dbReference type="ChEBI" id="CHEBI:57925"/>
        <dbReference type="ChEBI" id="CHEBI:59789"/>
        <dbReference type="ChEBI" id="CHEBI:183640"/>
        <dbReference type="EC" id="2.1.1.137"/>
    </reaction>
</comment>
<evidence type="ECO:0000256" key="7">
    <source>
        <dbReference type="ARBA" id="ARBA00047943"/>
    </source>
</evidence>
<evidence type="ECO:0000313" key="10">
    <source>
        <dbReference type="EMBL" id="MBB6478723.1"/>
    </source>
</evidence>
<dbReference type="PANTHER" id="PTHR43675:SF8">
    <property type="entry name" value="ARSENITE METHYLTRANSFERASE"/>
    <property type="match status" value="1"/>
</dbReference>
<name>A0A841R4K2_9SPIO</name>
<keyword evidence="10" id="KW-0830">Ubiquinone</keyword>
<dbReference type="Proteomes" id="UP000587760">
    <property type="component" value="Unassembled WGS sequence"/>
</dbReference>
<keyword evidence="11" id="KW-1185">Reference proteome</keyword>
<dbReference type="EMBL" id="JACHGJ010000001">
    <property type="protein sequence ID" value="MBB6478723.1"/>
    <property type="molecule type" value="Genomic_DNA"/>
</dbReference>
<comment type="caution">
    <text evidence="10">The sequence shown here is derived from an EMBL/GenBank/DDBJ whole genome shotgun (WGS) entry which is preliminary data.</text>
</comment>
<keyword evidence="1" id="KW-0808">Transferase</keyword>
<proteinExistence type="inferred from homology"/>
<dbReference type="Pfam" id="PF13847">
    <property type="entry name" value="Methyltransf_31"/>
    <property type="match status" value="1"/>
</dbReference>
<dbReference type="EC" id="2.1.1.137" evidence="4"/>
<dbReference type="RefSeq" id="WP_184742833.1">
    <property type="nucleotide sequence ID" value="NZ_JACHGJ010000001.1"/>
</dbReference>
<comment type="similarity">
    <text evidence="3">Belongs to the methyltransferase superfamily. Arsenite methyltransferase family.</text>
</comment>
<sequence length="215" mass="23378">MSETNKEINIRYSVLAQDDSCCLSCGGALDKSEAGPGDVCVDLGSGRGTDVLRLAEIVGDEGFVYGLDLSDGMISKAKKTAERMGVQNVEFIQTDLSEIPLEEKSVDIIISNCVLNHVSDKQKIWNEIYRILKKGGTFTVSDIYSSEPVPAEYANDPAAIAECWAGSVTRDVYLETLANAGFDNIEILEESAPYEKGKILCSSWTIRGTRTRCCG</sequence>